<gene>
    <name evidence="1" type="ORF">H3H32_30375</name>
</gene>
<dbReference type="RefSeq" id="WP_182459490.1">
    <property type="nucleotide sequence ID" value="NZ_CP059732.1"/>
</dbReference>
<dbReference type="InterPro" id="IPR009078">
    <property type="entry name" value="Ferritin-like_SF"/>
</dbReference>
<sequence length="244" mass="25768">MENITNRPETPSSAASRRSFLRVAGAAAVTGGLLTACSKGDEAFVNPTGSARAAGTTVALPTGDAGVLAFAYVLEQLEAAFYEMVLAKPYPNMSSADMALWTDIRGHEIIHRALFKAAVGAGTAANVPDLTFNFSSIDFNNRADVIANAEAFEKTGVGAYNGAGKYIKDAGYLTLAGKIVSVETRHHSILRELQYPYSDAFAGPTIVTSDTGLHLAYEPTFVLPIAQKYILETLDASALVKSLA</sequence>
<evidence type="ECO:0000313" key="1">
    <source>
        <dbReference type="EMBL" id="QMW02186.1"/>
    </source>
</evidence>
<dbReference type="Pfam" id="PF13668">
    <property type="entry name" value="Ferritin_2"/>
    <property type="match status" value="1"/>
</dbReference>
<dbReference type="AlphaFoldDB" id="A0A7G5GTJ4"/>
<protein>
    <submittedName>
        <fullName evidence="1">Ferritin-like domain-containing protein</fullName>
    </submittedName>
</protein>
<dbReference type="Proteomes" id="UP000515369">
    <property type="component" value="Chromosome"/>
</dbReference>
<dbReference type="PROSITE" id="PS51318">
    <property type="entry name" value="TAT"/>
    <property type="match status" value="1"/>
</dbReference>
<evidence type="ECO:0000313" key="2">
    <source>
        <dbReference type="Proteomes" id="UP000515369"/>
    </source>
</evidence>
<proteinExistence type="predicted"/>
<dbReference type="SUPFAM" id="SSF47240">
    <property type="entry name" value="Ferritin-like"/>
    <property type="match status" value="1"/>
</dbReference>
<keyword evidence="2" id="KW-1185">Reference proteome</keyword>
<reference evidence="1 2" key="1">
    <citation type="submission" date="2020-07" db="EMBL/GenBank/DDBJ databases">
        <title>Spirosoma foliorum sp. nov., isolated from the leaves on the Nejang mountain Korea, Republic of.</title>
        <authorList>
            <person name="Ho H."/>
            <person name="Lee Y.-J."/>
            <person name="Nurcahyanto D.-A."/>
            <person name="Kim S.-G."/>
        </authorList>
    </citation>
    <scope>NUCLEOTIDE SEQUENCE [LARGE SCALE GENOMIC DNA]</scope>
    <source>
        <strain evidence="1 2">PL0136</strain>
    </source>
</reference>
<accession>A0A7G5GTJ4</accession>
<organism evidence="1 2">
    <name type="scientific">Spirosoma foliorum</name>
    <dbReference type="NCBI Taxonomy" id="2710596"/>
    <lineage>
        <taxon>Bacteria</taxon>
        <taxon>Pseudomonadati</taxon>
        <taxon>Bacteroidota</taxon>
        <taxon>Cytophagia</taxon>
        <taxon>Cytophagales</taxon>
        <taxon>Cytophagaceae</taxon>
        <taxon>Spirosoma</taxon>
    </lineage>
</organism>
<dbReference type="KEGG" id="sfol:H3H32_30375"/>
<name>A0A7G5GTJ4_9BACT</name>
<dbReference type="EMBL" id="CP059732">
    <property type="protein sequence ID" value="QMW02186.1"/>
    <property type="molecule type" value="Genomic_DNA"/>
</dbReference>
<dbReference type="NCBIfam" id="TIGR01409">
    <property type="entry name" value="TAT_signal_seq"/>
    <property type="match status" value="1"/>
</dbReference>
<dbReference type="InterPro" id="IPR019546">
    <property type="entry name" value="TAT_signal_bac_arc"/>
</dbReference>
<dbReference type="InterPro" id="IPR006311">
    <property type="entry name" value="TAT_signal"/>
</dbReference>